<evidence type="ECO:0000256" key="4">
    <source>
        <dbReference type="ARBA" id="ARBA00022692"/>
    </source>
</evidence>
<dbReference type="Gene3D" id="3.40.50.300">
    <property type="entry name" value="P-loop containing nucleotide triphosphate hydrolases"/>
    <property type="match status" value="1"/>
</dbReference>
<dbReference type="SUPFAM" id="SSF57850">
    <property type="entry name" value="RING/U-box"/>
    <property type="match status" value="1"/>
</dbReference>
<comment type="caution">
    <text evidence="15">The sequence shown here is derived from an EMBL/GenBank/DDBJ whole genome shotgun (WGS) entry which is preliminary data.</text>
</comment>
<feature type="compositionally biased region" description="Basic and acidic residues" evidence="13">
    <location>
        <begin position="234"/>
        <end position="245"/>
    </location>
</feature>
<dbReference type="PANTHER" id="PTHR45669">
    <property type="entry name" value="GLUTAREDOXIN DOMAIN-CONTAINING CYSTEINE-RICH PROTEIN CG12206-RELATED"/>
    <property type="match status" value="1"/>
</dbReference>
<keyword evidence="3" id="KW-0217">Developmental protein</keyword>
<evidence type="ECO:0000256" key="12">
    <source>
        <dbReference type="PROSITE-ProRule" id="PRU00228"/>
    </source>
</evidence>
<dbReference type="SMART" id="SM00291">
    <property type="entry name" value="ZnF_ZZ"/>
    <property type="match status" value="1"/>
</dbReference>
<dbReference type="CDD" id="cd02249">
    <property type="entry name" value="ZZ"/>
    <property type="match status" value="1"/>
</dbReference>
<dbReference type="FunFam" id="1.20.58.1480:FF:000005">
    <property type="entry name" value="Lon protease homolog 2, peroxisomal"/>
    <property type="match status" value="1"/>
</dbReference>
<dbReference type="FunFam" id="3.30.60.90:FF:000010">
    <property type="entry name" value="auxin transport protein BIG"/>
    <property type="match status" value="1"/>
</dbReference>
<dbReference type="GO" id="GO:0003924">
    <property type="term" value="F:GTPase activity"/>
    <property type="evidence" value="ECO:0007669"/>
    <property type="project" value="InterPro"/>
</dbReference>
<dbReference type="Proteomes" id="UP000631114">
    <property type="component" value="Unassembled WGS sequence"/>
</dbReference>
<dbReference type="SMART" id="SM00175">
    <property type="entry name" value="RAB"/>
    <property type="match status" value="1"/>
</dbReference>
<feature type="region of interest" description="Disordered" evidence="13">
    <location>
        <begin position="72"/>
        <end position="91"/>
    </location>
</feature>
<dbReference type="Pfam" id="PF00569">
    <property type="entry name" value="ZZ"/>
    <property type="match status" value="1"/>
</dbReference>
<name>A0A835ISY6_9MAGN</name>
<accession>A0A835ISY6</accession>
<dbReference type="Gene3D" id="3.40.30.10">
    <property type="entry name" value="Glutaredoxin"/>
    <property type="match status" value="1"/>
</dbReference>
<evidence type="ECO:0000256" key="9">
    <source>
        <dbReference type="ARBA" id="ARBA00023136"/>
    </source>
</evidence>
<evidence type="ECO:0000256" key="10">
    <source>
        <dbReference type="ARBA" id="ARBA00023294"/>
    </source>
</evidence>
<keyword evidence="9" id="KW-0472">Membrane</keyword>
<feature type="compositionally biased region" description="Polar residues" evidence="13">
    <location>
        <begin position="75"/>
        <end position="91"/>
    </location>
</feature>
<dbReference type="PROSITE" id="PS50135">
    <property type="entry name" value="ZF_ZZ_2"/>
    <property type="match status" value="1"/>
</dbReference>
<dbReference type="Pfam" id="PF00071">
    <property type="entry name" value="Ras"/>
    <property type="match status" value="1"/>
</dbReference>
<dbReference type="InterPro" id="IPR002109">
    <property type="entry name" value="Glutaredoxin"/>
</dbReference>
<evidence type="ECO:0000256" key="13">
    <source>
        <dbReference type="SAM" id="MobiDB-lite"/>
    </source>
</evidence>
<keyword evidence="4" id="KW-0812">Transmembrane</keyword>
<evidence type="ECO:0000313" key="15">
    <source>
        <dbReference type="EMBL" id="KAF9623551.1"/>
    </source>
</evidence>
<dbReference type="EMBL" id="JADFTS010000001">
    <property type="protein sequence ID" value="KAF9623551.1"/>
    <property type="molecule type" value="Genomic_DNA"/>
</dbReference>
<dbReference type="SUPFAM" id="SSF52833">
    <property type="entry name" value="Thioredoxin-like"/>
    <property type="match status" value="1"/>
</dbReference>
<evidence type="ECO:0000256" key="3">
    <source>
        <dbReference type="ARBA" id="ARBA00022473"/>
    </source>
</evidence>
<dbReference type="GO" id="GO:0008270">
    <property type="term" value="F:zinc ion binding"/>
    <property type="evidence" value="ECO:0007669"/>
    <property type="project" value="UniProtKB-KW"/>
</dbReference>
<dbReference type="InterPro" id="IPR036249">
    <property type="entry name" value="Thioredoxin-like_sf"/>
</dbReference>
<dbReference type="PANTHER" id="PTHR45669:SF12">
    <property type="entry name" value="EMB|CAB85507.1"/>
    <property type="match status" value="1"/>
</dbReference>
<dbReference type="SMART" id="SM00174">
    <property type="entry name" value="RHO"/>
    <property type="match status" value="1"/>
</dbReference>
<dbReference type="SMART" id="SM00173">
    <property type="entry name" value="RAS"/>
    <property type="match status" value="1"/>
</dbReference>
<dbReference type="Gene3D" id="3.30.60.90">
    <property type="match status" value="1"/>
</dbReference>
<dbReference type="PROSITE" id="PS51354">
    <property type="entry name" value="GLUTAREDOXIN_2"/>
    <property type="match status" value="1"/>
</dbReference>
<dbReference type="AlphaFoldDB" id="A0A835ISY6"/>
<dbReference type="SUPFAM" id="SSF52540">
    <property type="entry name" value="P-loop containing nucleoside triphosphate hydrolases"/>
    <property type="match status" value="1"/>
</dbReference>
<feature type="region of interest" description="Disordered" evidence="13">
    <location>
        <begin position="233"/>
        <end position="260"/>
    </location>
</feature>
<dbReference type="PROSITE" id="PS51419">
    <property type="entry name" value="RAB"/>
    <property type="match status" value="1"/>
</dbReference>
<evidence type="ECO:0000256" key="2">
    <source>
        <dbReference type="ARBA" id="ARBA00009970"/>
    </source>
</evidence>
<evidence type="ECO:0000313" key="16">
    <source>
        <dbReference type="Proteomes" id="UP000631114"/>
    </source>
</evidence>
<keyword evidence="6 12" id="KW-0863">Zinc-finger</keyword>
<dbReference type="InterPro" id="IPR043145">
    <property type="entry name" value="Znf_ZZ_sf"/>
</dbReference>
<dbReference type="Pfam" id="PF00462">
    <property type="entry name" value="Glutaredoxin"/>
    <property type="match status" value="1"/>
</dbReference>
<dbReference type="InterPro" id="IPR000433">
    <property type="entry name" value="Znf_ZZ"/>
</dbReference>
<proteinExistence type="inferred from homology"/>
<keyword evidence="8" id="KW-1133">Transmembrane helix</keyword>
<evidence type="ECO:0000256" key="11">
    <source>
        <dbReference type="ARBA" id="ARBA00070858"/>
    </source>
</evidence>
<dbReference type="InterPro" id="IPR027417">
    <property type="entry name" value="P-loop_NTPase"/>
</dbReference>
<dbReference type="OrthoDB" id="2384430at2759"/>
<comment type="subcellular location">
    <subcellularLocation>
        <location evidence="1">Membrane</location>
        <topology evidence="1">Multi-pass membrane protein</topology>
    </subcellularLocation>
</comment>
<dbReference type="GO" id="GO:0016020">
    <property type="term" value="C:membrane"/>
    <property type="evidence" value="ECO:0007669"/>
    <property type="project" value="UniProtKB-SubCell"/>
</dbReference>
<sequence length="714" mass="80009">MDKTRSNMFLGSFEPRCPPVGEDSVLVYTPGWRAKSDILLSILQSHNMRYDMEFHSPYEENDQESKTIPPKMEFQPSSTFKPRLTSNPIDPTRNGFNIDSNIFKTPPGPFPKQTMLATDDIAENVVSTPAPTDIANATGGITQVMIEKDSATSLRQYCCDGCSTCPILRLRWHCTECRDFDLCEACYKVLDADWLPPPHSRDHPMSAIPIEMEMKESGNFGILFDGIPKLHKQAKTEPIPREPKSSKANASTQRERSEHLKKVYVAPKPKSSESLLESLNKRCPPGGGNSVIVYTTTGGNRKPFKDSNKIRSLLHSHYIQMFERDIFTDAVSREQLKELMGYIKVPLLFVKGRLVGGADEVTNMEENGDLDILFDGIPKLHKQAETKETIAKAEGEMQLSPTMNPFLDNVSVGGSSTTTDGPTVSEIQSTLTFCSISNFLNFSSTSAALARIRVASRSYNQIKLLLIGDNGVGKRFLHRRFSSADSISDTSMSNGIYYESSFNNIKNCISDVKHYARDNVYEVLVGNKADMGESERVVSTSEGQALADEYGIKFFETSALIFFNVKQVFLSTKQKTVGRTKVLLETVPVHRLADIFVASFEISFEEQLSMLDSVDLKVRLLKATELVDRHLQSIRVAEKITQKVEGQLSKSQKEFLLRQQMRAIKEELGDNDDDEDDVAALERGMQSGGMPPNVWKHAQRDCFLIFTVVPFIYK</sequence>
<dbReference type="GO" id="GO:0005525">
    <property type="term" value="F:GTP binding"/>
    <property type="evidence" value="ECO:0007669"/>
    <property type="project" value="InterPro"/>
</dbReference>
<evidence type="ECO:0000256" key="7">
    <source>
        <dbReference type="ARBA" id="ARBA00022833"/>
    </source>
</evidence>
<dbReference type="GO" id="GO:0009734">
    <property type="term" value="P:auxin-activated signaling pathway"/>
    <property type="evidence" value="ECO:0007669"/>
    <property type="project" value="UniProtKB-KW"/>
</dbReference>
<protein>
    <recommendedName>
        <fullName evidence="11">Auxin transport protein BIG</fullName>
    </recommendedName>
</protein>
<keyword evidence="10" id="KW-0927">Auxin signaling pathway</keyword>
<evidence type="ECO:0000256" key="8">
    <source>
        <dbReference type="ARBA" id="ARBA00022989"/>
    </source>
</evidence>
<keyword evidence="5" id="KW-0479">Metal-binding</keyword>
<comment type="similarity">
    <text evidence="2">Belongs to the UBR4 family.</text>
</comment>
<feature type="domain" description="ZZ-type" evidence="14">
    <location>
        <begin position="154"/>
        <end position="213"/>
    </location>
</feature>
<evidence type="ECO:0000256" key="6">
    <source>
        <dbReference type="ARBA" id="ARBA00022771"/>
    </source>
</evidence>
<keyword evidence="7" id="KW-0862">Zinc</keyword>
<evidence type="ECO:0000256" key="5">
    <source>
        <dbReference type="ARBA" id="ARBA00022723"/>
    </source>
</evidence>
<evidence type="ECO:0000256" key="1">
    <source>
        <dbReference type="ARBA" id="ARBA00004141"/>
    </source>
</evidence>
<reference evidence="15 16" key="1">
    <citation type="submission" date="2020-10" db="EMBL/GenBank/DDBJ databases">
        <title>The Coptis chinensis genome and diversification of protoberbering-type alkaloids.</title>
        <authorList>
            <person name="Wang B."/>
            <person name="Shu S."/>
            <person name="Song C."/>
            <person name="Liu Y."/>
        </authorList>
    </citation>
    <scope>NUCLEOTIDE SEQUENCE [LARGE SCALE GENOMIC DNA]</scope>
    <source>
        <strain evidence="15">HL-2020</strain>
        <tissue evidence="15">Leaf</tissue>
    </source>
</reference>
<keyword evidence="16" id="KW-1185">Reference proteome</keyword>
<dbReference type="PROSITE" id="PS01357">
    <property type="entry name" value="ZF_ZZ_1"/>
    <property type="match status" value="1"/>
</dbReference>
<organism evidence="15 16">
    <name type="scientific">Coptis chinensis</name>
    <dbReference type="NCBI Taxonomy" id="261450"/>
    <lineage>
        <taxon>Eukaryota</taxon>
        <taxon>Viridiplantae</taxon>
        <taxon>Streptophyta</taxon>
        <taxon>Embryophyta</taxon>
        <taxon>Tracheophyta</taxon>
        <taxon>Spermatophyta</taxon>
        <taxon>Magnoliopsida</taxon>
        <taxon>Ranunculales</taxon>
        <taxon>Ranunculaceae</taxon>
        <taxon>Coptidoideae</taxon>
        <taxon>Coptis</taxon>
    </lineage>
</organism>
<dbReference type="Gene3D" id="1.20.58.1480">
    <property type="match status" value="1"/>
</dbReference>
<evidence type="ECO:0000259" key="14">
    <source>
        <dbReference type="PROSITE" id="PS50135"/>
    </source>
</evidence>
<dbReference type="InterPro" id="IPR001806">
    <property type="entry name" value="Small_GTPase"/>
</dbReference>
<gene>
    <name evidence="15" type="ORF">IFM89_003341</name>
</gene>